<evidence type="ECO:0000313" key="4">
    <source>
        <dbReference type="EMBL" id="MBZ5715071.1"/>
    </source>
</evidence>
<dbReference type="PANTHER" id="PTHR43963">
    <property type="entry name" value="CARBONYL REDUCTASE 1-RELATED"/>
    <property type="match status" value="1"/>
</dbReference>
<dbReference type="InterPro" id="IPR002347">
    <property type="entry name" value="SDR_fam"/>
</dbReference>
<dbReference type="PRINTS" id="PR00081">
    <property type="entry name" value="GDHRDH"/>
</dbReference>
<keyword evidence="2" id="KW-0521">NADP</keyword>
<gene>
    <name evidence="4" type="ORF">K7C98_38050</name>
</gene>
<evidence type="ECO:0000256" key="3">
    <source>
        <dbReference type="ARBA" id="ARBA00023002"/>
    </source>
</evidence>
<protein>
    <submittedName>
        <fullName evidence="4">SDR family NAD(P)-dependent oxidoreductase</fullName>
    </submittedName>
</protein>
<dbReference type="Gene3D" id="3.40.50.720">
    <property type="entry name" value="NAD(P)-binding Rossmann-like Domain"/>
    <property type="match status" value="1"/>
</dbReference>
<organism evidence="4 5">
    <name type="scientific">Nannocystis pusilla</name>
    <dbReference type="NCBI Taxonomy" id="889268"/>
    <lineage>
        <taxon>Bacteria</taxon>
        <taxon>Pseudomonadati</taxon>
        <taxon>Myxococcota</taxon>
        <taxon>Polyangia</taxon>
        <taxon>Nannocystales</taxon>
        <taxon>Nannocystaceae</taxon>
        <taxon>Nannocystis</taxon>
    </lineage>
</organism>
<reference evidence="4" key="1">
    <citation type="submission" date="2021-08" db="EMBL/GenBank/DDBJ databases">
        <authorList>
            <person name="Stevens D.C."/>
        </authorList>
    </citation>
    <scope>NUCLEOTIDE SEQUENCE</scope>
    <source>
        <strain evidence="4">DSM 53165</strain>
    </source>
</reference>
<dbReference type="EMBL" id="JAIRAU010000056">
    <property type="protein sequence ID" value="MBZ5715071.1"/>
    <property type="molecule type" value="Genomic_DNA"/>
</dbReference>
<keyword evidence="3" id="KW-0560">Oxidoreductase</keyword>
<dbReference type="SUPFAM" id="SSF51735">
    <property type="entry name" value="NAD(P)-binding Rossmann-fold domains"/>
    <property type="match status" value="1"/>
</dbReference>
<evidence type="ECO:0000256" key="2">
    <source>
        <dbReference type="ARBA" id="ARBA00022857"/>
    </source>
</evidence>
<comment type="similarity">
    <text evidence="1">Belongs to the short-chain dehydrogenases/reductases (SDR) family.</text>
</comment>
<dbReference type="PANTHER" id="PTHR43963:SF6">
    <property type="entry name" value="CHAIN DEHYDROGENASE FAMILY PROTEIN, PUTATIVE (AFU_ORTHOLOGUE AFUA_3G15350)-RELATED"/>
    <property type="match status" value="1"/>
</dbReference>
<accession>A0ABS7U3S4</accession>
<evidence type="ECO:0000313" key="5">
    <source>
        <dbReference type="Proteomes" id="UP001139031"/>
    </source>
</evidence>
<keyword evidence="5" id="KW-1185">Reference proteome</keyword>
<evidence type="ECO:0000256" key="1">
    <source>
        <dbReference type="ARBA" id="ARBA00006484"/>
    </source>
</evidence>
<dbReference type="InterPro" id="IPR036291">
    <property type="entry name" value="NAD(P)-bd_dom_sf"/>
</dbReference>
<name>A0ABS7U3S4_9BACT</name>
<proteinExistence type="inferred from homology"/>
<dbReference type="RefSeq" id="WP_224196800.1">
    <property type="nucleotide sequence ID" value="NZ_JAIRAU010000056.1"/>
</dbReference>
<sequence length="261" mass="27900">MTARPPLALVTGANRGLGREVCLQLRDRGHRVILTARDVERGQAAARELGVEFHQLDVSDDASVERLVADLRRVHPEGLDVVVANAGVALDGFNAEVAATTVDTNYFGVLRIVEAVLPLLNPGAHLVVVSSGVGQRDLLGPQLRPRFDLERLKIAELSALMRQFVADVRSGHHRDAGWPSTAYGTSKIGTTALAHVLTRELAGDPRKISVVAVCPGWVRTDMGGPNGERDVASGAASILAGLDVPPSEPHRFFRDGAPANW</sequence>
<comment type="caution">
    <text evidence="4">The sequence shown here is derived from an EMBL/GenBank/DDBJ whole genome shotgun (WGS) entry which is preliminary data.</text>
</comment>
<dbReference type="Proteomes" id="UP001139031">
    <property type="component" value="Unassembled WGS sequence"/>
</dbReference>
<dbReference type="Pfam" id="PF00106">
    <property type="entry name" value="adh_short"/>
    <property type="match status" value="2"/>
</dbReference>